<dbReference type="Pfam" id="PF16943">
    <property type="entry name" value="T4SS_CagC"/>
    <property type="match status" value="1"/>
</dbReference>
<feature type="transmembrane region" description="Helical" evidence="1">
    <location>
        <begin position="83"/>
        <end position="102"/>
    </location>
</feature>
<name>A0A923NJE0_WEICO</name>
<evidence type="ECO:0000313" key="3">
    <source>
        <dbReference type="EMBL" id="MBC6499813.1"/>
    </source>
</evidence>
<protein>
    <submittedName>
        <fullName evidence="3">Conjugal transfer protein</fullName>
    </submittedName>
</protein>
<keyword evidence="1" id="KW-1133">Transmembrane helix</keyword>
<sequence>MKKSTALTSLVATYGTLVSTLSVSADAGEVSTKLNQAGNQIQSILTGLLVLVGVCVALFIIIKKLPTIDDPREKSELFRSVGSVAGAVAVGAAVVWLLPWVFSLFN</sequence>
<keyword evidence="1" id="KW-0812">Transmembrane</keyword>
<organism evidence="3 4">
    <name type="scientific">Weissella confusa</name>
    <name type="common">Lactobacillus confusus</name>
    <dbReference type="NCBI Taxonomy" id="1583"/>
    <lineage>
        <taxon>Bacteria</taxon>
        <taxon>Bacillati</taxon>
        <taxon>Bacillota</taxon>
        <taxon>Bacilli</taxon>
        <taxon>Lactobacillales</taxon>
        <taxon>Lactobacillaceae</taxon>
        <taxon>Weissella</taxon>
    </lineage>
</organism>
<feature type="signal peptide" evidence="2">
    <location>
        <begin position="1"/>
        <end position="27"/>
    </location>
</feature>
<evidence type="ECO:0000256" key="2">
    <source>
        <dbReference type="SAM" id="SignalP"/>
    </source>
</evidence>
<dbReference type="EMBL" id="JACSZT010000023">
    <property type="protein sequence ID" value="MBC6499813.1"/>
    <property type="molecule type" value="Genomic_DNA"/>
</dbReference>
<proteinExistence type="predicted"/>
<feature type="chain" id="PRO_5037755451" evidence="2">
    <location>
        <begin position="28"/>
        <end position="106"/>
    </location>
</feature>
<dbReference type="AlphaFoldDB" id="A0A923NJE0"/>
<reference evidence="3" key="1">
    <citation type="submission" date="2020-08" db="EMBL/GenBank/DDBJ databases">
        <title>Complete genome sequence of Weissella confusa strain FS54 provides insights into metabolic potential.</title>
        <authorList>
            <person name="Fhoula I."/>
            <person name="Najjari A."/>
            <person name="Lekired A."/>
            <person name="Bessrour-Aouam N."/>
            <person name="Jaballah S."/>
            <person name="Klibi N."/>
            <person name="Ouzari H.-I."/>
        </authorList>
    </citation>
    <scope>NUCLEOTIDE SEQUENCE</scope>
    <source>
        <strain evidence="3">FS54</strain>
    </source>
</reference>
<keyword evidence="2" id="KW-0732">Signal</keyword>
<evidence type="ECO:0000313" key="4">
    <source>
        <dbReference type="Proteomes" id="UP000650485"/>
    </source>
</evidence>
<evidence type="ECO:0000256" key="1">
    <source>
        <dbReference type="SAM" id="Phobius"/>
    </source>
</evidence>
<dbReference type="Proteomes" id="UP000650485">
    <property type="component" value="Unassembled WGS sequence"/>
</dbReference>
<dbReference type="InterPro" id="IPR031607">
    <property type="entry name" value="T4SS_CagC"/>
</dbReference>
<keyword evidence="1" id="KW-0472">Membrane</keyword>
<comment type="caution">
    <text evidence="3">The sequence shown here is derived from an EMBL/GenBank/DDBJ whole genome shotgun (WGS) entry which is preliminary data.</text>
</comment>
<accession>A0A923NJE0</accession>
<feature type="transmembrane region" description="Helical" evidence="1">
    <location>
        <begin position="41"/>
        <end position="62"/>
    </location>
</feature>
<gene>
    <name evidence="3" type="ORF">H7R52_18915</name>
</gene>